<organism evidence="1">
    <name type="scientific">Picea sitchensis</name>
    <name type="common">Sitka spruce</name>
    <name type="synonym">Pinus sitchensis</name>
    <dbReference type="NCBI Taxonomy" id="3332"/>
    <lineage>
        <taxon>Eukaryota</taxon>
        <taxon>Viridiplantae</taxon>
        <taxon>Streptophyta</taxon>
        <taxon>Embryophyta</taxon>
        <taxon>Tracheophyta</taxon>
        <taxon>Spermatophyta</taxon>
        <taxon>Pinopsida</taxon>
        <taxon>Pinidae</taxon>
        <taxon>Conifers I</taxon>
        <taxon>Pinales</taxon>
        <taxon>Pinaceae</taxon>
        <taxon>Picea</taxon>
    </lineage>
</organism>
<protein>
    <submittedName>
        <fullName evidence="1">Uncharacterized protein</fullName>
    </submittedName>
</protein>
<dbReference type="EMBL" id="EF084245">
    <property type="protein sequence ID" value="ABK23567.1"/>
    <property type="molecule type" value="mRNA"/>
</dbReference>
<reference evidence="1" key="1">
    <citation type="journal article" date="2008" name="BMC Genomics">
        <title>A conifer genomics resource of 200,000 spruce (Picea spp.) ESTs and 6,464 high-quality, sequence-finished full-length cDNAs for Sitka spruce (Picea sitchensis).</title>
        <authorList>
            <person name="Ralph S.G."/>
            <person name="Chun H.J."/>
            <person name="Kolosova N."/>
            <person name="Cooper D."/>
            <person name="Oddy C."/>
            <person name="Ritland C.E."/>
            <person name="Kirkpatrick R."/>
            <person name="Moore R."/>
            <person name="Barber S."/>
            <person name="Holt R.A."/>
            <person name="Jones S.J."/>
            <person name="Marra M.A."/>
            <person name="Douglas C.J."/>
            <person name="Ritland K."/>
            <person name="Bohlmann J."/>
        </authorList>
    </citation>
    <scope>NUCLEOTIDE SEQUENCE</scope>
    <source>
        <tissue evidence="1">Green portion of the leader tissue</tissue>
    </source>
</reference>
<proteinExistence type="evidence at transcript level"/>
<name>A9NSF6_PICSI</name>
<sequence length="98" mass="10902">MGRGVLIKEAPEKPSSRAGALLLMTKTTMGMMTASHGGLFPTKRIIMMREKIMVIPRRILNYPGQALVCRRSGFMSRMHVASSIHIHSKFIGSMACQR</sequence>
<dbReference type="AlphaFoldDB" id="A9NSF6"/>
<evidence type="ECO:0000313" key="1">
    <source>
        <dbReference type="EMBL" id="ABK23567.1"/>
    </source>
</evidence>
<accession>A9NSF6</accession>